<dbReference type="RefSeq" id="XP_050501175.1">
    <property type="nucleotide sequence ID" value="XM_050645218.1"/>
</dbReference>
<dbReference type="EnsemblMetazoa" id="XM_050645218.1">
    <property type="protein sequence ID" value="XP_050501175.1"/>
    <property type="gene ID" value="LOC126881149"/>
</dbReference>
<dbReference type="PROSITE" id="PS50240">
    <property type="entry name" value="TRYPSIN_DOM"/>
    <property type="match status" value="1"/>
</dbReference>
<organism evidence="5 6">
    <name type="scientific">Diabrotica virgifera virgifera</name>
    <name type="common">western corn rootworm</name>
    <dbReference type="NCBI Taxonomy" id="50390"/>
    <lineage>
        <taxon>Eukaryota</taxon>
        <taxon>Metazoa</taxon>
        <taxon>Ecdysozoa</taxon>
        <taxon>Arthropoda</taxon>
        <taxon>Hexapoda</taxon>
        <taxon>Insecta</taxon>
        <taxon>Pterygota</taxon>
        <taxon>Neoptera</taxon>
        <taxon>Endopterygota</taxon>
        <taxon>Coleoptera</taxon>
        <taxon>Polyphaga</taxon>
        <taxon>Cucujiformia</taxon>
        <taxon>Chrysomeloidea</taxon>
        <taxon>Chrysomelidae</taxon>
        <taxon>Galerucinae</taxon>
        <taxon>Diabroticina</taxon>
        <taxon>Diabroticites</taxon>
        <taxon>Diabrotica</taxon>
    </lineage>
</organism>
<keyword evidence="6" id="KW-1185">Reference proteome</keyword>
<accession>A0ABM5JTB0</accession>
<evidence type="ECO:0000256" key="1">
    <source>
        <dbReference type="ARBA" id="ARBA00023157"/>
    </source>
</evidence>
<evidence type="ECO:0000256" key="2">
    <source>
        <dbReference type="ARBA" id="ARBA00024195"/>
    </source>
</evidence>
<name>A0ABM5JTB0_DIAVI</name>
<proteinExistence type="inferred from homology"/>
<feature type="signal peptide" evidence="3">
    <location>
        <begin position="1"/>
        <end position="22"/>
    </location>
</feature>
<dbReference type="InterPro" id="IPR001314">
    <property type="entry name" value="Peptidase_S1A"/>
</dbReference>
<feature type="chain" id="PRO_5046411966" description="Peptidase S1 domain-containing protein" evidence="3">
    <location>
        <begin position="23"/>
        <end position="399"/>
    </location>
</feature>
<dbReference type="Pfam" id="PF18322">
    <property type="entry name" value="CLIP_1"/>
    <property type="match status" value="1"/>
</dbReference>
<feature type="domain" description="Peptidase S1" evidence="4">
    <location>
        <begin position="137"/>
        <end position="393"/>
    </location>
</feature>
<comment type="similarity">
    <text evidence="2">Belongs to the peptidase S1 family. CLIP subfamily.</text>
</comment>
<sequence>MSTYAVLSVLLLTSFLLVEVQGDFRRLKRDDDVDNSILEIYSNCKCVYYYQCDENNTVITNGVNLIEIRMTENEAKQENSNRKLCKGGKFEGEMVCCKVGPTNSSAESRNPVIEDDNSTPAAMHQCGVQRTKINVRIMTDEDSDEEVNPLDGEFPWITAVYKINKKGRWVFHSSGALIHPKVILTANHYFHRKNANDFKIILTGDVELSKVGNNVDNERNVVEIVNHPKYYGGALYNDGALLILDRPFESTKTNSLNTLCLPPDNLNMNSGRCLVAGWGKGSEEEVVFISGIKVLKKVELPIVPFHKCEEQLRKTRLGAGFILNESFMCAGGEKNKDACKGDGGSPLMCLLPGQTRYFHMGIVSWGIGCGTENVPGVYASTIKLKPWIMEELKKRNLEL</sequence>
<evidence type="ECO:0000313" key="6">
    <source>
        <dbReference type="Proteomes" id="UP001652700"/>
    </source>
</evidence>
<dbReference type="Gene3D" id="2.40.10.10">
    <property type="entry name" value="Trypsin-like serine proteases"/>
    <property type="match status" value="2"/>
</dbReference>
<evidence type="ECO:0000259" key="4">
    <source>
        <dbReference type="PROSITE" id="PS50240"/>
    </source>
</evidence>
<dbReference type="InterPro" id="IPR041515">
    <property type="entry name" value="PPAF-2-like_Clip"/>
</dbReference>
<dbReference type="Pfam" id="PF00089">
    <property type="entry name" value="Trypsin"/>
    <property type="match status" value="1"/>
</dbReference>
<dbReference type="PRINTS" id="PR00722">
    <property type="entry name" value="CHYMOTRYPSIN"/>
</dbReference>
<dbReference type="PANTHER" id="PTHR24256">
    <property type="entry name" value="TRYPTASE-RELATED"/>
    <property type="match status" value="1"/>
</dbReference>
<dbReference type="InterPro" id="IPR009003">
    <property type="entry name" value="Peptidase_S1_PA"/>
</dbReference>
<dbReference type="InterPro" id="IPR001254">
    <property type="entry name" value="Trypsin_dom"/>
</dbReference>
<evidence type="ECO:0000256" key="3">
    <source>
        <dbReference type="SAM" id="SignalP"/>
    </source>
</evidence>
<keyword evidence="3" id="KW-0732">Signal</keyword>
<reference evidence="5" key="1">
    <citation type="submission" date="2025-05" db="UniProtKB">
        <authorList>
            <consortium name="EnsemblMetazoa"/>
        </authorList>
    </citation>
    <scope>IDENTIFICATION</scope>
</reference>
<dbReference type="Proteomes" id="UP001652700">
    <property type="component" value="Unplaced"/>
</dbReference>
<protein>
    <recommendedName>
        <fullName evidence="4">Peptidase S1 domain-containing protein</fullName>
    </recommendedName>
</protein>
<evidence type="ECO:0000313" key="5">
    <source>
        <dbReference type="EnsemblMetazoa" id="XP_050501175.1"/>
    </source>
</evidence>
<dbReference type="SUPFAM" id="SSF50494">
    <property type="entry name" value="Trypsin-like serine proteases"/>
    <property type="match status" value="1"/>
</dbReference>
<dbReference type="CDD" id="cd00190">
    <property type="entry name" value="Tryp_SPc"/>
    <property type="match status" value="1"/>
</dbReference>
<dbReference type="SMART" id="SM00020">
    <property type="entry name" value="Tryp_SPc"/>
    <property type="match status" value="1"/>
</dbReference>
<dbReference type="InterPro" id="IPR051487">
    <property type="entry name" value="Ser/Thr_Proteases_Immune/Dev"/>
</dbReference>
<dbReference type="InterPro" id="IPR043504">
    <property type="entry name" value="Peptidase_S1_PA_chymotrypsin"/>
</dbReference>
<dbReference type="GeneID" id="126881149"/>
<keyword evidence="1" id="KW-1015">Disulfide bond</keyword>